<name>A0A1I2A926_9ACTN</name>
<organism evidence="2 3">
    <name type="scientific">Blastococcus tunisiensis</name>
    <dbReference type="NCBI Taxonomy" id="1798228"/>
    <lineage>
        <taxon>Bacteria</taxon>
        <taxon>Bacillati</taxon>
        <taxon>Actinomycetota</taxon>
        <taxon>Actinomycetes</taxon>
        <taxon>Geodermatophilales</taxon>
        <taxon>Geodermatophilaceae</taxon>
        <taxon>Blastococcus</taxon>
    </lineage>
</organism>
<evidence type="ECO:0000313" key="2">
    <source>
        <dbReference type="EMBL" id="SFE39493.1"/>
    </source>
</evidence>
<dbReference type="PANTHER" id="PTHR11365">
    <property type="entry name" value="5-OXOPROLINASE RELATED"/>
    <property type="match status" value="1"/>
</dbReference>
<dbReference type="RefSeq" id="WP_217640590.1">
    <property type="nucleotide sequence ID" value="NZ_FOND01000003.1"/>
</dbReference>
<dbReference type="AlphaFoldDB" id="A0A1I2A926"/>
<dbReference type="InterPro" id="IPR003692">
    <property type="entry name" value="Hydantoinase_B"/>
</dbReference>
<feature type="domain" description="Hydantoinase B/oxoprolinase" evidence="1">
    <location>
        <begin position="30"/>
        <end position="587"/>
    </location>
</feature>
<dbReference type="Pfam" id="PF02538">
    <property type="entry name" value="Hydantoinase_B"/>
    <property type="match status" value="1"/>
</dbReference>
<protein>
    <submittedName>
        <fullName evidence="2">N-methylhydantoinase B</fullName>
    </submittedName>
</protein>
<proteinExistence type="predicted"/>
<dbReference type="EMBL" id="FOND01000003">
    <property type="protein sequence ID" value="SFE39493.1"/>
    <property type="molecule type" value="Genomic_DNA"/>
</dbReference>
<accession>A0A1I2A926</accession>
<dbReference type="GO" id="GO:0006749">
    <property type="term" value="P:glutathione metabolic process"/>
    <property type="evidence" value="ECO:0007669"/>
    <property type="project" value="TreeGrafter"/>
</dbReference>
<dbReference type="GO" id="GO:0005829">
    <property type="term" value="C:cytosol"/>
    <property type="evidence" value="ECO:0007669"/>
    <property type="project" value="TreeGrafter"/>
</dbReference>
<dbReference type="InterPro" id="IPR045079">
    <property type="entry name" value="Oxoprolinase-like"/>
</dbReference>
<dbReference type="STRING" id="1798228.SAMN05216574_103241"/>
<keyword evidence="3" id="KW-1185">Reference proteome</keyword>
<dbReference type="Proteomes" id="UP000198589">
    <property type="component" value="Unassembled WGS sequence"/>
</dbReference>
<dbReference type="GO" id="GO:0017168">
    <property type="term" value="F:5-oxoprolinase (ATP-hydrolyzing) activity"/>
    <property type="evidence" value="ECO:0007669"/>
    <property type="project" value="TreeGrafter"/>
</dbReference>
<dbReference type="PANTHER" id="PTHR11365:SF23">
    <property type="entry name" value="HYPOTHETICAL 5-OXOPROLINASE (EUROFUNG)-RELATED"/>
    <property type="match status" value="1"/>
</dbReference>
<evidence type="ECO:0000313" key="3">
    <source>
        <dbReference type="Proteomes" id="UP000198589"/>
    </source>
</evidence>
<gene>
    <name evidence="2" type="ORF">SAMN05216574_103241</name>
</gene>
<sequence length="656" mass="70610">MTIDIDIDDNQHLSNLDAKDIARRYGAELVELETLRYGLLEVARDMHESLVRSSFSPIVRDIQDCTAAIHMRTDAGWETVASREGAMQHAFTAQHMCNFLMEEWDEASLQPGDTIFVNDPWRGAIHQSDVNLFRPIIIDGRVEFVLHSTSHVLDLGGAVPGGFANGVQTHFEEQLKFPPTLLYAGDVPVRPAFNYILENTRVPSSLLGDLRALYGCLAVGDARLRELVDRFGLALVRAGGQYGTDRIEQSMRAAIAALPDGDYPVEDFIDEDGVTDEELRIAATVRVRGDSIEVDFSGTSRQPLGNVGTAWIEGTRCVQGIKMVLDPHSPVNSGTLRPIEALLPAGSAVCTLPPSSVSNHLDIGSRNINMMTTAMSMALPEHGVAPDSGNFAAMMIGGFDDRHGHEGPWAGAILPGGAWGGTYKSDGLTSVTPAIGACRSSVWEHIERESPIVPLMHEFLPDSAGAGFHRGGFGGIFTLLPLATTYATITGDRSKRGAPGVNGGGSGFPFYAWLVPGDDPSVVLDPFDLRGCEPLFGVFDGQGRPVADDGVFGRGARYQTAKVAGLELKPGYALRVLFGGGGGWGDPLERPVDRVLEDVQAGLYSPEFVERAYGVVLSSSDEVDVDATTRLRAELADARKDGKWTVPAACPTNWIV</sequence>
<evidence type="ECO:0000259" key="1">
    <source>
        <dbReference type="Pfam" id="PF02538"/>
    </source>
</evidence>
<reference evidence="3" key="1">
    <citation type="submission" date="2016-10" db="EMBL/GenBank/DDBJ databases">
        <authorList>
            <person name="Varghese N."/>
            <person name="Submissions S."/>
        </authorList>
    </citation>
    <scope>NUCLEOTIDE SEQUENCE [LARGE SCALE GENOMIC DNA]</scope>
    <source>
        <strain evidence="3">DSM 46838</strain>
    </source>
</reference>